<dbReference type="Proteomes" id="UP001432401">
    <property type="component" value="Unassembled WGS sequence"/>
</dbReference>
<feature type="region of interest" description="Disordered" evidence="1">
    <location>
        <begin position="1"/>
        <end position="20"/>
    </location>
</feature>
<organism evidence="2 3">
    <name type="scientific">Nocardiopsis tropica</name>
    <dbReference type="NCBI Taxonomy" id="109330"/>
    <lineage>
        <taxon>Bacteria</taxon>
        <taxon>Bacillati</taxon>
        <taxon>Actinomycetota</taxon>
        <taxon>Actinomycetes</taxon>
        <taxon>Streptosporangiales</taxon>
        <taxon>Nocardiopsidaceae</taxon>
        <taxon>Nocardiopsis</taxon>
    </lineage>
</organism>
<gene>
    <name evidence="2" type="ORF">ABUK86_31550</name>
</gene>
<evidence type="ECO:0000256" key="1">
    <source>
        <dbReference type="SAM" id="MobiDB-lite"/>
    </source>
</evidence>
<keyword evidence="3" id="KW-1185">Reference proteome</keyword>
<name>A0ABV2A566_9ACTN</name>
<evidence type="ECO:0000313" key="2">
    <source>
        <dbReference type="EMBL" id="MES0838339.1"/>
    </source>
</evidence>
<accession>A0ABV2A566</accession>
<dbReference type="RefSeq" id="WP_352987148.1">
    <property type="nucleotide sequence ID" value="NZ_JBEQNA010000026.1"/>
</dbReference>
<sequence length="128" mass="13760">MPRYDGSGSNGSSNDSLYVAPDGLARDGQYIHAPADRIDDLVEWYEAGRTPLGTPWGEGDDFARQMNNVMQPLEENLMLYLRAVAHGLRQASDGTVATARNYGTTEEQNIDAVGRLGSSAPSGGGRWG</sequence>
<dbReference type="EMBL" id="JBEQNB010000027">
    <property type="protein sequence ID" value="MES0838339.1"/>
    <property type="molecule type" value="Genomic_DNA"/>
</dbReference>
<protein>
    <submittedName>
        <fullName evidence="2">Uncharacterized protein</fullName>
    </submittedName>
</protein>
<comment type="caution">
    <text evidence="2">The sequence shown here is derived from an EMBL/GenBank/DDBJ whole genome shotgun (WGS) entry which is preliminary data.</text>
</comment>
<evidence type="ECO:0000313" key="3">
    <source>
        <dbReference type="Proteomes" id="UP001432401"/>
    </source>
</evidence>
<feature type="compositionally biased region" description="Low complexity" evidence="1">
    <location>
        <begin position="1"/>
        <end position="16"/>
    </location>
</feature>
<reference evidence="2 3" key="1">
    <citation type="submission" date="2024-06" db="EMBL/GenBank/DDBJ databases">
        <authorList>
            <person name="Bataeva Y.V."/>
            <person name="Grigorian L.N."/>
            <person name="Solomentsev V.I."/>
        </authorList>
    </citation>
    <scope>NUCLEOTIDE SEQUENCE [LARGE SCALE GENOMIC DNA]</scope>
    <source>
        <strain evidence="3">SCPM-O-B-12605 (RCAM04882)</strain>
    </source>
</reference>
<proteinExistence type="predicted"/>